<dbReference type="SUPFAM" id="SSF50156">
    <property type="entry name" value="PDZ domain-like"/>
    <property type="match status" value="1"/>
</dbReference>
<dbReference type="InterPro" id="IPR036034">
    <property type="entry name" value="PDZ_sf"/>
</dbReference>
<dbReference type="RefSeq" id="WP_138197710.1">
    <property type="nucleotide sequence ID" value="NZ_VCIW01000027.1"/>
</dbReference>
<evidence type="ECO:0000256" key="2">
    <source>
        <dbReference type="ARBA" id="ARBA00022670"/>
    </source>
</evidence>
<dbReference type="InterPro" id="IPR009003">
    <property type="entry name" value="Peptidase_S1_PA"/>
</dbReference>
<name>A0A5R9G432_9BACL</name>
<dbReference type="InterPro" id="IPR051201">
    <property type="entry name" value="Chloro_Bact_Ser_Proteases"/>
</dbReference>
<evidence type="ECO:0000313" key="7">
    <source>
        <dbReference type="EMBL" id="TLS48900.1"/>
    </source>
</evidence>
<keyword evidence="8" id="KW-1185">Reference proteome</keyword>
<comment type="similarity">
    <text evidence="1">Belongs to the peptidase S1C family.</text>
</comment>
<evidence type="ECO:0000256" key="4">
    <source>
        <dbReference type="ARBA" id="ARBA00022825"/>
    </source>
</evidence>
<dbReference type="Pfam" id="PF13180">
    <property type="entry name" value="PDZ_2"/>
    <property type="match status" value="1"/>
</dbReference>
<keyword evidence="5" id="KW-1133">Transmembrane helix</keyword>
<dbReference type="Gene3D" id="2.40.10.10">
    <property type="entry name" value="Trypsin-like serine proteases"/>
    <property type="match status" value="2"/>
</dbReference>
<dbReference type="PANTHER" id="PTHR43343:SF3">
    <property type="entry name" value="PROTEASE DO-LIKE 8, CHLOROPLASTIC"/>
    <property type="match status" value="1"/>
</dbReference>
<protein>
    <submittedName>
        <fullName evidence="7">PDZ domain-containing protein</fullName>
    </submittedName>
</protein>
<keyword evidence="2" id="KW-0645">Protease</keyword>
<dbReference type="Gene3D" id="2.30.42.10">
    <property type="match status" value="1"/>
</dbReference>
<dbReference type="InterPro" id="IPR043504">
    <property type="entry name" value="Peptidase_S1_PA_chymotrypsin"/>
</dbReference>
<reference evidence="7 8" key="1">
    <citation type="submission" date="2019-05" db="EMBL/GenBank/DDBJ databases">
        <authorList>
            <person name="Narsing Rao M.P."/>
            <person name="Li W.J."/>
        </authorList>
    </citation>
    <scope>NUCLEOTIDE SEQUENCE [LARGE SCALE GENOMIC DNA]</scope>
    <source>
        <strain evidence="7 8">SYSU_K30003</strain>
    </source>
</reference>
<evidence type="ECO:0000259" key="6">
    <source>
        <dbReference type="SMART" id="SM00228"/>
    </source>
</evidence>
<dbReference type="PRINTS" id="PR00834">
    <property type="entry name" value="PROTEASES2C"/>
</dbReference>
<dbReference type="GO" id="GO:0006508">
    <property type="term" value="P:proteolysis"/>
    <property type="evidence" value="ECO:0007669"/>
    <property type="project" value="UniProtKB-KW"/>
</dbReference>
<evidence type="ECO:0000256" key="5">
    <source>
        <dbReference type="SAM" id="Phobius"/>
    </source>
</evidence>
<dbReference type="GO" id="GO:0004252">
    <property type="term" value="F:serine-type endopeptidase activity"/>
    <property type="evidence" value="ECO:0007669"/>
    <property type="project" value="InterPro"/>
</dbReference>
<comment type="caution">
    <text evidence="7">The sequence shown here is derived from an EMBL/GenBank/DDBJ whole genome shotgun (WGS) entry which is preliminary data.</text>
</comment>
<evidence type="ECO:0000256" key="1">
    <source>
        <dbReference type="ARBA" id="ARBA00010541"/>
    </source>
</evidence>
<dbReference type="EMBL" id="VCIW01000027">
    <property type="protein sequence ID" value="TLS48900.1"/>
    <property type="molecule type" value="Genomic_DNA"/>
</dbReference>
<keyword evidence="5" id="KW-0472">Membrane</keyword>
<dbReference type="PANTHER" id="PTHR43343">
    <property type="entry name" value="PEPTIDASE S12"/>
    <property type="match status" value="1"/>
</dbReference>
<feature type="transmembrane region" description="Helical" evidence="5">
    <location>
        <begin position="42"/>
        <end position="63"/>
    </location>
</feature>
<dbReference type="SUPFAM" id="SSF50494">
    <property type="entry name" value="Trypsin-like serine proteases"/>
    <property type="match status" value="1"/>
</dbReference>
<feature type="domain" description="PDZ" evidence="6">
    <location>
        <begin position="311"/>
        <end position="399"/>
    </location>
</feature>
<dbReference type="InterPro" id="IPR001478">
    <property type="entry name" value="PDZ"/>
</dbReference>
<dbReference type="Pfam" id="PF13365">
    <property type="entry name" value="Trypsin_2"/>
    <property type="match status" value="1"/>
</dbReference>
<dbReference type="AlphaFoldDB" id="A0A5R9G432"/>
<dbReference type="InterPro" id="IPR001940">
    <property type="entry name" value="Peptidase_S1C"/>
</dbReference>
<keyword evidence="4" id="KW-0720">Serine protease</keyword>
<dbReference type="Proteomes" id="UP000309676">
    <property type="component" value="Unassembled WGS sequence"/>
</dbReference>
<keyword evidence="5" id="KW-0812">Transmembrane</keyword>
<dbReference type="OrthoDB" id="9758917at2"/>
<gene>
    <name evidence="7" type="ORF">FE782_28270</name>
</gene>
<accession>A0A5R9G432</accession>
<proteinExistence type="inferred from homology"/>
<organism evidence="7 8">
    <name type="scientific">Paenibacillus antri</name>
    <dbReference type="NCBI Taxonomy" id="2582848"/>
    <lineage>
        <taxon>Bacteria</taxon>
        <taxon>Bacillati</taxon>
        <taxon>Bacillota</taxon>
        <taxon>Bacilli</taxon>
        <taxon>Bacillales</taxon>
        <taxon>Paenibacillaceae</taxon>
        <taxon>Paenibacillus</taxon>
    </lineage>
</organism>
<evidence type="ECO:0000313" key="8">
    <source>
        <dbReference type="Proteomes" id="UP000309676"/>
    </source>
</evidence>
<keyword evidence="3" id="KW-0378">Hydrolase</keyword>
<sequence length="414" mass="44110">MSLFDDDFYSPKVSPRERRRLTSQENDRWPGRRRLPAFRRPLAVAVAGAAGLVVALVLISSLWGGRGGEAVLEGAAPQGAAAPDGTQPVSVVDVVQRMKPAIVSVISLQSFSFDGEEETEQQTGIGSGIVYKKEGNVAWVVTNHHVIEGASSLEVVSADGQRMAGTLVGSDPLTDLAVLKIDAREVDGVASFGDSDALREGEAAIAVGHPYGLGYSPTFTLGIISSLHRIIPISLAMDGTIDWEMELLQTDAAINHGNSGGALVNQDGMVIGINSMKVAESGVEGLGFAIPSNAAVPIIAELEEYGKVRRPYLGVATVDLRQYRVTDEEEEAVELPAEVKDGIIVLEAYGPASEAGIRTNDVIVALDGRPIASTLELRKYLYANKQIGDPIRVDYYRDGKKDSVTAKLTETPES</sequence>
<evidence type="ECO:0000256" key="3">
    <source>
        <dbReference type="ARBA" id="ARBA00022801"/>
    </source>
</evidence>
<dbReference type="SMART" id="SM00228">
    <property type="entry name" value="PDZ"/>
    <property type="match status" value="1"/>
</dbReference>